<name>M1L9N3_9PROT</name>
<proteinExistence type="predicted"/>
<reference evidence="4 5" key="1">
    <citation type="journal article" date="2013" name="Genome Biol. Evol.">
        <title>Genome evolution and phylogenomic analysis of candidatus kinetoplastibacterium, the betaproteobacterial endosymbionts of strigomonas and angomonas.</title>
        <authorList>
            <person name="Alves J.M."/>
            <person name="Serrano M.G."/>
            <person name="Maia da Silva F."/>
            <person name="Voegtly L.J."/>
            <person name="Matveyev A.V."/>
            <person name="Teixeira M.M."/>
            <person name="Camargo E.P."/>
            <person name="Buck G.A."/>
        </authorList>
    </citation>
    <scope>NUCLEOTIDE SEQUENCE [LARGE SCALE GENOMIC DNA]</scope>
    <source>
        <strain evidence="4 5">TCC219</strain>
    </source>
</reference>
<dbReference type="RefSeq" id="WP_015389717.1">
    <property type="nucleotide sequence ID" value="NC_020284.1"/>
</dbReference>
<dbReference type="HOGENOM" id="CLU_2153741_0_0_4"/>
<keyword evidence="5" id="KW-1185">Reference proteome</keyword>
<evidence type="ECO:0000259" key="3">
    <source>
        <dbReference type="Pfam" id="PF04355"/>
    </source>
</evidence>
<dbReference type="GO" id="GO:0019867">
    <property type="term" value="C:outer membrane"/>
    <property type="evidence" value="ECO:0007669"/>
    <property type="project" value="InterPro"/>
</dbReference>
<accession>M1L9N3</accession>
<dbReference type="Pfam" id="PF04355">
    <property type="entry name" value="BamE"/>
    <property type="match status" value="1"/>
</dbReference>
<evidence type="ECO:0000256" key="2">
    <source>
        <dbReference type="ARBA" id="ARBA00023136"/>
    </source>
</evidence>
<sequence length="111" mass="12949">MYSYIKVSKFTFALIIVALASGCQYKGPKLLCLPYSADIDQGRVIDIEKIKMLRENLTSDQVRILLGKPTIIKDGNWEYFHYCCKPNEEPKITKLTLEFVENKLKIWYKKP</sequence>
<dbReference type="Gene3D" id="3.30.1450.10">
    <property type="match status" value="1"/>
</dbReference>
<keyword evidence="1" id="KW-0732">Signal</keyword>
<evidence type="ECO:0000256" key="1">
    <source>
        <dbReference type="ARBA" id="ARBA00022729"/>
    </source>
</evidence>
<dbReference type="PROSITE" id="PS51257">
    <property type="entry name" value="PROKAR_LIPOPROTEIN"/>
    <property type="match status" value="1"/>
</dbReference>
<dbReference type="OrthoDB" id="9808250at2"/>
<keyword evidence="4" id="KW-0449">Lipoprotein</keyword>
<dbReference type="KEGG" id="kga:ST1E_0918"/>
<dbReference type="InterPro" id="IPR037873">
    <property type="entry name" value="BamE-like"/>
</dbReference>
<protein>
    <submittedName>
        <fullName evidence="4">Outer membrane lipoprotein OmlA</fullName>
    </submittedName>
</protein>
<dbReference type="InterPro" id="IPR007450">
    <property type="entry name" value="BamE_dom"/>
</dbReference>
<dbReference type="PATRIC" id="fig|1208921.3.peg.521"/>
<keyword evidence="2" id="KW-0472">Membrane</keyword>
<feature type="domain" description="Outer membrane protein assembly factor BamE" evidence="3">
    <location>
        <begin position="42"/>
        <end position="105"/>
    </location>
</feature>
<evidence type="ECO:0000313" key="5">
    <source>
        <dbReference type="Proteomes" id="UP000011658"/>
    </source>
</evidence>
<organism evidence="4 5">
    <name type="scientific">Candidatus Kinetoplastidibacterium galati TCC219</name>
    <dbReference type="NCBI Taxonomy" id="1208921"/>
    <lineage>
        <taxon>Bacteria</taxon>
        <taxon>Pseudomonadati</taxon>
        <taxon>Pseudomonadota</taxon>
        <taxon>Betaproteobacteria</taxon>
        <taxon>Candidatus Kinetoplastidibacterium</taxon>
    </lineage>
</organism>
<gene>
    <name evidence="4" type="ORF">ST1E_0918</name>
</gene>
<dbReference type="AlphaFoldDB" id="M1L9N3"/>
<dbReference type="EMBL" id="CP003806">
    <property type="protein sequence ID" value="AGF49233.1"/>
    <property type="molecule type" value="Genomic_DNA"/>
</dbReference>
<dbReference type="Proteomes" id="UP000011658">
    <property type="component" value="Chromosome"/>
</dbReference>
<evidence type="ECO:0000313" key="4">
    <source>
        <dbReference type="EMBL" id="AGF49233.1"/>
    </source>
</evidence>
<dbReference type="STRING" id="1208921.ST1E_0918"/>